<accession>A0A386ZL53</accession>
<evidence type="ECO:0000313" key="3">
    <source>
        <dbReference type="Proteomes" id="UP000267164"/>
    </source>
</evidence>
<keyword evidence="3" id="KW-1185">Reference proteome</keyword>
<feature type="transmembrane region" description="Helical" evidence="1">
    <location>
        <begin position="20"/>
        <end position="43"/>
    </location>
</feature>
<dbReference type="OrthoDB" id="4571835at2"/>
<dbReference type="KEGG" id="nyu:D7D52_34065"/>
<evidence type="ECO:0000313" key="2">
    <source>
        <dbReference type="EMBL" id="AYF78013.1"/>
    </source>
</evidence>
<dbReference type="Proteomes" id="UP000267164">
    <property type="component" value="Chromosome"/>
</dbReference>
<keyword evidence="1" id="KW-0812">Transmembrane</keyword>
<dbReference type="AlphaFoldDB" id="A0A386ZL53"/>
<reference evidence="2 3" key="1">
    <citation type="submission" date="2018-09" db="EMBL/GenBank/DDBJ databases">
        <title>Nocardia yunnanensis sp. nov., an actinomycete isolated from a soil sample.</title>
        <authorList>
            <person name="Zhang J."/>
        </authorList>
    </citation>
    <scope>NUCLEOTIDE SEQUENCE [LARGE SCALE GENOMIC DNA]</scope>
    <source>
        <strain evidence="2 3">CFHS0054</strain>
    </source>
</reference>
<sequence>MNDYVLMETADRRAVAMPPGALAVLLLLAFVFAAGLYLGVLLFGTRESLPTTVVTCPAPGTAQVAVWPQGCPRDAVVTR</sequence>
<dbReference type="EMBL" id="CP032568">
    <property type="protein sequence ID" value="AYF78013.1"/>
    <property type="molecule type" value="Genomic_DNA"/>
</dbReference>
<name>A0A386ZL53_9NOCA</name>
<proteinExistence type="predicted"/>
<evidence type="ECO:0000256" key="1">
    <source>
        <dbReference type="SAM" id="Phobius"/>
    </source>
</evidence>
<protein>
    <submittedName>
        <fullName evidence="2">Uncharacterized protein</fullName>
    </submittedName>
</protein>
<dbReference type="RefSeq" id="WP_120743047.1">
    <property type="nucleotide sequence ID" value="NZ_CP032568.1"/>
</dbReference>
<gene>
    <name evidence="2" type="ORF">D7D52_34065</name>
</gene>
<keyword evidence="1" id="KW-1133">Transmembrane helix</keyword>
<keyword evidence="1" id="KW-0472">Membrane</keyword>
<organism evidence="2 3">
    <name type="scientific">Nocardia yunnanensis</name>
    <dbReference type="NCBI Taxonomy" id="2382165"/>
    <lineage>
        <taxon>Bacteria</taxon>
        <taxon>Bacillati</taxon>
        <taxon>Actinomycetota</taxon>
        <taxon>Actinomycetes</taxon>
        <taxon>Mycobacteriales</taxon>
        <taxon>Nocardiaceae</taxon>
        <taxon>Nocardia</taxon>
    </lineage>
</organism>